<dbReference type="Proteomes" id="UP001153069">
    <property type="component" value="Unassembled WGS sequence"/>
</dbReference>
<evidence type="ECO:0000313" key="3">
    <source>
        <dbReference type="Proteomes" id="UP001153069"/>
    </source>
</evidence>
<feature type="chain" id="PRO_5040384295" evidence="1">
    <location>
        <begin position="22"/>
        <end position="163"/>
    </location>
</feature>
<dbReference type="AlphaFoldDB" id="A0A9N8DJQ7"/>
<protein>
    <submittedName>
        <fullName evidence="2">Uncharacterized protein</fullName>
    </submittedName>
</protein>
<name>A0A9N8DJQ7_9STRA</name>
<gene>
    <name evidence="2" type="ORF">SEMRO_123_G059680.1</name>
</gene>
<organism evidence="2 3">
    <name type="scientific">Seminavis robusta</name>
    <dbReference type="NCBI Taxonomy" id="568900"/>
    <lineage>
        <taxon>Eukaryota</taxon>
        <taxon>Sar</taxon>
        <taxon>Stramenopiles</taxon>
        <taxon>Ochrophyta</taxon>
        <taxon>Bacillariophyta</taxon>
        <taxon>Bacillariophyceae</taxon>
        <taxon>Bacillariophycidae</taxon>
        <taxon>Naviculales</taxon>
        <taxon>Naviculaceae</taxon>
        <taxon>Seminavis</taxon>
    </lineage>
</organism>
<reference evidence="2" key="1">
    <citation type="submission" date="2020-06" db="EMBL/GenBank/DDBJ databases">
        <authorList>
            <consortium name="Plant Systems Biology data submission"/>
        </authorList>
    </citation>
    <scope>NUCLEOTIDE SEQUENCE</scope>
    <source>
        <strain evidence="2">D6</strain>
    </source>
</reference>
<comment type="caution">
    <text evidence="2">The sequence shown here is derived from an EMBL/GenBank/DDBJ whole genome shotgun (WGS) entry which is preliminary data.</text>
</comment>
<keyword evidence="1" id="KW-0732">Signal</keyword>
<accession>A0A9N8DJQ7</accession>
<proteinExistence type="predicted"/>
<sequence length="163" mass="18325">MMMKITLAALVIVCLIPASHGFAATLSGPRHERVCVPQQGVQTTDHNVPLQQQEIIRPSFDSKGMESFARELEELNRGPWQQKAGNTFLATQDPIHTTTFPTLRTPTAPSSIKSFSREILRHAILSTLLARFCFPRIPLSPLIMTVAMTILKRKEVLVRSHQW</sequence>
<feature type="signal peptide" evidence="1">
    <location>
        <begin position="1"/>
        <end position="21"/>
    </location>
</feature>
<evidence type="ECO:0000256" key="1">
    <source>
        <dbReference type="SAM" id="SignalP"/>
    </source>
</evidence>
<dbReference type="EMBL" id="CAICTM010000122">
    <property type="protein sequence ID" value="CAB9501974.1"/>
    <property type="molecule type" value="Genomic_DNA"/>
</dbReference>
<keyword evidence="3" id="KW-1185">Reference proteome</keyword>
<evidence type="ECO:0000313" key="2">
    <source>
        <dbReference type="EMBL" id="CAB9501974.1"/>
    </source>
</evidence>